<comment type="caution">
    <text evidence="12">The sequence shown here is derived from an EMBL/GenBank/DDBJ whole genome shotgun (WGS) entry which is preliminary data.</text>
</comment>
<protein>
    <submittedName>
        <fullName evidence="12">Putative Response regulator 2</fullName>
    </submittedName>
</protein>
<sequence>MILVVLKIGQIFSTFITAKRAADALCIVREKENGIDLVLTEARLPDKKMYEIVQSLGQTSNSPIVFMSADSEESAILGSYASGAVFYFVKPFIMNDAKNIWQFAYISKIEKVVAVPGVSGICGKSRHEDTDILCAVRPEKQGLLLHERKEQEDEEHDLAIVESWETVWTSELHDKFLEAVNLLGIDNAHPKNILEYMNVQGLTRENISSHLQKHYIKLKKEQACIQKNTRKSMTTEHAPAGVKNYFLEARSLGSICPSNLVEAGPNGVPKFMHGQSTLLNSLPDGSHCNSSQFGFTDSAMGELPSSDQVRNYTFEDFLEGTMTMAPCNVGDSGSSVANCLELLNNPMQQQQEQFQMPQPSFLPPPQPQEQEEELTGKSGVIDELYRLGMGSSPLDEYFNDL</sequence>
<dbReference type="OrthoDB" id="21225at2759"/>
<dbReference type="Pfam" id="PF00249">
    <property type="entry name" value="Myb_DNA-binding"/>
    <property type="match status" value="1"/>
</dbReference>
<keyword evidence="3" id="KW-0902">Two-component regulatory system</keyword>
<dbReference type="NCBIfam" id="TIGR01557">
    <property type="entry name" value="myb_SHAQKYF"/>
    <property type="match status" value="1"/>
</dbReference>
<feature type="domain" description="HTH myb-type" evidence="11">
    <location>
        <begin position="168"/>
        <end position="219"/>
    </location>
</feature>
<dbReference type="InterPro" id="IPR017930">
    <property type="entry name" value="Myb_dom"/>
</dbReference>
<dbReference type="Gene3D" id="1.10.10.60">
    <property type="entry name" value="Homeodomain-like"/>
    <property type="match status" value="1"/>
</dbReference>
<evidence type="ECO:0000313" key="13">
    <source>
        <dbReference type="Proteomes" id="UP000593562"/>
    </source>
</evidence>
<dbReference type="SUPFAM" id="SSF52172">
    <property type="entry name" value="CheY-like"/>
    <property type="match status" value="1"/>
</dbReference>
<feature type="region of interest" description="Disordered" evidence="9">
    <location>
        <begin position="349"/>
        <end position="378"/>
    </location>
</feature>
<dbReference type="PROSITE" id="PS51294">
    <property type="entry name" value="HTH_MYB"/>
    <property type="match status" value="1"/>
</dbReference>
<keyword evidence="5" id="KW-0010">Activator</keyword>
<keyword evidence="4" id="KW-0805">Transcription regulation</keyword>
<dbReference type="InParanoid" id="A0A7J7CBY8"/>
<dbReference type="EMBL" id="JAAARO010000018">
    <property type="protein sequence ID" value="KAF5731691.1"/>
    <property type="molecule type" value="Genomic_DNA"/>
</dbReference>
<dbReference type="GO" id="GO:0005634">
    <property type="term" value="C:nucleus"/>
    <property type="evidence" value="ECO:0007669"/>
    <property type="project" value="UniProtKB-SubCell"/>
</dbReference>
<dbReference type="InterPro" id="IPR009057">
    <property type="entry name" value="Homeodomain-like_sf"/>
</dbReference>
<evidence type="ECO:0000256" key="8">
    <source>
        <dbReference type="PROSITE-ProRule" id="PRU00169"/>
    </source>
</evidence>
<dbReference type="InterPro" id="IPR011006">
    <property type="entry name" value="CheY-like_superfamily"/>
</dbReference>
<dbReference type="AlphaFoldDB" id="A0A7J7CBY8"/>
<proteinExistence type="predicted"/>
<dbReference type="PANTHER" id="PTHR43874">
    <property type="entry name" value="TWO-COMPONENT RESPONSE REGULATOR"/>
    <property type="match status" value="1"/>
</dbReference>
<organism evidence="12 13">
    <name type="scientific">Tripterygium wilfordii</name>
    <name type="common">Thunder God vine</name>
    <dbReference type="NCBI Taxonomy" id="458696"/>
    <lineage>
        <taxon>Eukaryota</taxon>
        <taxon>Viridiplantae</taxon>
        <taxon>Streptophyta</taxon>
        <taxon>Embryophyta</taxon>
        <taxon>Tracheophyta</taxon>
        <taxon>Spermatophyta</taxon>
        <taxon>Magnoliopsida</taxon>
        <taxon>eudicotyledons</taxon>
        <taxon>Gunneridae</taxon>
        <taxon>Pentapetalae</taxon>
        <taxon>rosids</taxon>
        <taxon>fabids</taxon>
        <taxon>Celastrales</taxon>
        <taxon>Celastraceae</taxon>
        <taxon>Tripterygium</taxon>
    </lineage>
</organism>
<dbReference type="GO" id="GO:0003677">
    <property type="term" value="F:DNA binding"/>
    <property type="evidence" value="ECO:0007669"/>
    <property type="project" value="InterPro"/>
</dbReference>
<dbReference type="SUPFAM" id="SSF46689">
    <property type="entry name" value="Homeodomain-like"/>
    <property type="match status" value="1"/>
</dbReference>
<feature type="compositionally biased region" description="Low complexity" evidence="9">
    <location>
        <begin position="349"/>
        <end position="359"/>
    </location>
</feature>
<dbReference type="GO" id="GO:0009736">
    <property type="term" value="P:cytokinin-activated signaling pathway"/>
    <property type="evidence" value="ECO:0007669"/>
    <property type="project" value="InterPro"/>
</dbReference>
<reference evidence="12 13" key="1">
    <citation type="journal article" date="2020" name="Nat. Commun.">
        <title>Genome of Tripterygium wilfordii and identification of cytochrome P450 involved in triptolide biosynthesis.</title>
        <authorList>
            <person name="Tu L."/>
            <person name="Su P."/>
            <person name="Zhang Z."/>
            <person name="Gao L."/>
            <person name="Wang J."/>
            <person name="Hu T."/>
            <person name="Zhou J."/>
            <person name="Zhang Y."/>
            <person name="Zhao Y."/>
            <person name="Liu Y."/>
            <person name="Song Y."/>
            <person name="Tong Y."/>
            <person name="Lu Y."/>
            <person name="Yang J."/>
            <person name="Xu C."/>
            <person name="Jia M."/>
            <person name="Peters R.J."/>
            <person name="Huang L."/>
            <person name="Gao W."/>
        </authorList>
    </citation>
    <scope>NUCLEOTIDE SEQUENCE [LARGE SCALE GENOMIC DNA]</scope>
    <source>
        <strain evidence="13">cv. XIE 37</strain>
        <tissue evidence="12">Leaf</tissue>
    </source>
</reference>
<dbReference type="PANTHER" id="PTHR43874:SF58">
    <property type="entry name" value="TWO-COMPONENT RESPONSE REGULATOR-LIKE APRR8-RELATED"/>
    <property type="match status" value="1"/>
</dbReference>
<keyword evidence="7" id="KW-0539">Nucleus</keyword>
<dbReference type="InterPro" id="IPR006447">
    <property type="entry name" value="Myb_dom_plants"/>
</dbReference>
<dbReference type="FunFam" id="1.10.10.60:FF:000007">
    <property type="entry name" value="Two-component response regulator"/>
    <property type="match status" value="1"/>
</dbReference>
<evidence type="ECO:0000256" key="1">
    <source>
        <dbReference type="ARBA" id="ARBA00004123"/>
    </source>
</evidence>
<keyword evidence="2" id="KW-0597">Phosphoprotein</keyword>
<dbReference type="InterPro" id="IPR001005">
    <property type="entry name" value="SANT/Myb"/>
</dbReference>
<evidence type="ECO:0000256" key="2">
    <source>
        <dbReference type="ARBA" id="ARBA00022553"/>
    </source>
</evidence>
<evidence type="ECO:0000256" key="5">
    <source>
        <dbReference type="ARBA" id="ARBA00023159"/>
    </source>
</evidence>
<dbReference type="GO" id="GO:0000160">
    <property type="term" value="P:phosphorelay signal transduction system"/>
    <property type="evidence" value="ECO:0007669"/>
    <property type="project" value="UniProtKB-KW"/>
</dbReference>
<gene>
    <name evidence="12" type="ORF">HS088_TW18G00375</name>
</gene>
<dbReference type="Proteomes" id="UP000593562">
    <property type="component" value="Unassembled WGS sequence"/>
</dbReference>
<evidence type="ECO:0000256" key="3">
    <source>
        <dbReference type="ARBA" id="ARBA00023012"/>
    </source>
</evidence>
<evidence type="ECO:0000259" key="10">
    <source>
        <dbReference type="PROSITE" id="PS50110"/>
    </source>
</evidence>
<keyword evidence="13" id="KW-1185">Reference proteome</keyword>
<comment type="subcellular location">
    <subcellularLocation>
        <location evidence="1">Nucleus</location>
    </subcellularLocation>
</comment>
<keyword evidence="6" id="KW-0804">Transcription</keyword>
<evidence type="ECO:0000256" key="6">
    <source>
        <dbReference type="ARBA" id="ARBA00023163"/>
    </source>
</evidence>
<dbReference type="PROSITE" id="PS50110">
    <property type="entry name" value="RESPONSE_REGULATORY"/>
    <property type="match status" value="1"/>
</dbReference>
<evidence type="ECO:0000256" key="4">
    <source>
        <dbReference type="ARBA" id="ARBA00023015"/>
    </source>
</evidence>
<evidence type="ECO:0000259" key="11">
    <source>
        <dbReference type="PROSITE" id="PS51294"/>
    </source>
</evidence>
<evidence type="ECO:0000313" key="12">
    <source>
        <dbReference type="EMBL" id="KAF5731691.1"/>
    </source>
</evidence>
<accession>A0A7J7CBY8</accession>
<dbReference type="InterPro" id="IPR001789">
    <property type="entry name" value="Sig_transdc_resp-reg_receiver"/>
</dbReference>
<evidence type="ECO:0000256" key="7">
    <source>
        <dbReference type="ARBA" id="ARBA00023242"/>
    </source>
</evidence>
<dbReference type="Gene3D" id="3.40.50.2300">
    <property type="match status" value="1"/>
</dbReference>
<evidence type="ECO:0000256" key="9">
    <source>
        <dbReference type="SAM" id="MobiDB-lite"/>
    </source>
</evidence>
<comment type="caution">
    <text evidence="8">Lacks conserved residue(s) required for the propagation of feature annotation.</text>
</comment>
<name>A0A7J7CBY8_TRIWF</name>
<feature type="domain" description="Response regulatory" evidence="10">
    <location>
        <begin position="1"/>
        <end position="105"/>
    </location>
</feature>
<dbReference type="InterPro" id="IPR045279">
    <property type="entry name" value="ARR-like"/>
</dbReference>